<dbReference type="EC" id="3.1.1.-" evidence="7"/>
<keyword evidence="4 7" id="KW-0378">Hydrolase</keyword>
<keyword evidence="10" id="KW-1185">Reference proteome</keyword>
<gene>
    <name evidence="11" type="primary">LOC114248261</name>
</gene>
<keyword evidence="3 7" id="KW-0732">Signal</keyword>
<dbReference type="AlphaFoldDB" id="A0A6J2K8G2"/>
<feature type="domain" description="Carboxylesterase type B" evidence="9">
    <location>
        <begin position="18"/>
        <end position="537"/>
    </location>
</feature>
<sequence length="608" mass="68662">MFYIFLFYYLMLSFSCAQDPVANLRQGRIIGIKVFTESTLTPIEVYYGIPYAIPPIGRHRFLAPVRHTGWERTFFARRIPPHCPCEEDPDNDNASEDCLFLNVWTPRPTEGVALPVVVLLYSESWTRGGTTLPCQELAGEGVVVVTMSYRLHLLAFFTLKSKSARGNLALLDQYLALVWIRDNIAAFGGNPATITLLGHSAGADSILYHLVSPRSTGLFHRAILMSPQYIWQAIDEKSTNNQTYRISQEIVRVLGCNDNGESDIINCLQTRPLSDIIALYPNKTWSKYLHPIPDDFLPDSEQFLPVSLVTALSQAKRKQKPIDLLLGTNDIDALNYNDETYAELNNLSPLHISKIADSRIIPKLLQMLSLGAAEDFPVLVKAIRWEYWNDVPQRLTNINEAIEKVAKLETSAKWDAGGALLAARIARIAARLYVYRYSQPGGVDLYGRYMNFSGATHGTNLVSLLGNPMIMQIARRLATADEKQISSLFRKIIINFIKHGYPVEDGKWRQYMVGDAHIYIISNGKYYKSYNNDVEFWLKYLPELSNLISKPDQTEQLALEQEESRLRGGVLAMCGVAVFLLLLLSVSAILLRRQHSRRYSVSDETLNS</sequence>
<keyword evidence="8" id="KW-0812">Transmembrane</keyword>
<evidence type="ECO:0000313" key="10">
    <source>
        <dbReference type="Proteomes" id="UP000504629"/>
    </source>
</evidence>
<dbReference type="InterPro" id="IPR019819">
    <property type="entry name" value="Carboxylesterase_B_CS"/>
</dbReference>
<dbReference type="InterPro" id="IPR051093">
    <property type="entry name" value="Neuroligin/BSAL"/>
</dbReference>
<keyword evidence="8" id="KW-0472">Membrane</keyword>
<evidence type="ECO:0000313" key="11">
    <source>
        <dbReference type="RefSeq" id="XP_028037252.1"/>
    </source>
</evidence>
<evidence type="ECO:0000256" key="1">
    <source>
        <dbReference type="ARBA" id="ARBA00005964"/>
    </source>
</evidence>
<evidence type="ECO:0000256" key="6">
    <source>
        <dbReference type="ARBA" id="ARBA00023180"/>
    </source>
</evidence>
<dbReference type="RefSeq" id="XP_028037252.1">
    <property type="nucleotide sequence ID" value="XM_028181451.1"/>
</dbReference>
<organism evidence="10 11">
    <name type="scientific">Bombyx mandarina</name>
    <name type="common">Wild silk moth</name>
    <name type="synonym">Wild silkworm</name>
    <dbReference type="NCBI Taxonomy" id="7092"/>
    <lineage>
        <taxon>Eukaryota</taxon>
        <taxon>Metazoa</taxon>
        <taxon>Ecdysozoa</taxon>
        <taxon>Arthropoda</taxon>
        <taxon>Hexapoda</taxon>
        <taxon>Insecta</taxon>
        <taxon>Pterygota</taxon>
        <taxon>Neoptera</taxon>
        <taxon>Endopterygota</taxon>
        <taxon>Lepidoptera</taxon>
        <taxon>Glossata</taxon>
        <taxon>Ditrysia</taxon>
        <taxon>Bombycoidea</taxon>
        <taxon>Bombycidae</taxon>
        <taxon>Bombycinae</taxon>
        <taxon>Bombyx</taxon>
    </lineage>
</organism>
<feature type="chain" id="PRO_5027137868" description="Carboxylic ester hydrolase" evidence="7">
    <location>
        <begin position="18"/>
        <end position="608"/>
    </location>
</feature>
<dbReference type="PANTHER" id="PTHR43903">
    <property type="entry name" value="NEUROLIGIN"/>
    <property type="match status" value="1"/>
</dbReference>
<evidence type="ECO:0000256" key="4">
    <source>
        <dbReference type="ARBA" id="ARBA00022801"/>
    </source>
</evidence>
<proteinExistence type="inferred from homology"/>
<dbReference type="Proteomes" id="UP000504629">
    <property type="component" value="Unplaced"/>
</dbReference>
<feature type="signal peptide" evidence="7">
    <location>
        <begin position="1"/>
        <end position="17"/>
    </location>
</feature>
<comment type="similarity">
    <text evidence="1 7">Belongs to the type-B carboxylesterase/lipase family.</text>
</comment>
<dbReference type="InterPro" id="IPR019826">
    <property type="entry name" value="Carboxylesterase_B_AS"/>
</dbReference>
<evidence type="ECO:0000256" key="7">
    <source>
        <dbReference type="RuleBase" id="RU361235"/>
    </source>
</evidence>
<dbReference type="InterPro" id="IPR002018">
    <property type="entry name" value="CarbesteraseB"/>
</dbReference>
<protein>
    <recommendedName>
        <fullName evidence="7">Carboxylic ester hydrolase</fullName>
        <ecNumber evidence="7">3.1.1.-</ecNumber>
    </recommendedName>
</protein>
<keyword evidence="6" id="KW-0325">Glycoprotein</keyword>
<dbReference type="GO" id="GO:0052689">
    <property type="term" value="F:carboxylic ester hydrolase activity"/>
    <property type="evidence" value="ECO:0007669"/>
    <property type="project" value="UniProtKB-KW"/>
</dbReference>
<keyword evidence="8" id="KW-1133">Transmembrane helix</keyword>
<dbReference type="OrthoDB" id="19501at2759"/>
<reference evidence="11" key="1">
    <citation type="submission" date="2025-08" db="UniProtKB">
        <authorList>
            <consortium name="RefSeq"/>
        </authorList>
    </citation>
    <scope>IDENTIFICATION</scope>
    <source>
        <tissue evidence="11">Silk gland</tissue>
    </source>
</reference>
<evidence type="ECO:0000256" key="2">
    <source>
        <dbReference type="ARBA" id="ARBA00022487"/>
    </source>
</evidence>
<evidence type="ECO:0000256" key="5">
    <source>
        <dbReference type="ARBA" id="ARBA00023157"/>
    </source>
</evidence>
<keyword evidence="5" id="KW-1015">Disulfide bond</keyword>
<feature type="transmembrane region" description="Helical" evidence="8">
    <location>
        <begin position="570"/>
        <end position="591"/>
    </location>
</feature>
<dbReference type="InterPro" id="IPR029058">
    <property type="entry name" value="AB_hydrolase_fold"/>
</dbReference>
<evidence type="ECO:0000259" key="9">
    <source>
        <dbReference type="Pfam" id="PF00135"/>
    </source>
</evidence>
<dbReference type="PROSITE" id="PS00122">
    <property type="entry name" value="CARBOXYLESTERASE_B_1"/>
    <property type="match status" value="1"/>
</dbReference>
<dbReference type="Gene3D" id="3.40.50.1820">
    <property type="entry name" value="alpha/beta hydrolase"/>
    <property type="match status" value="1"/>
</dbReference>
<evidence type="ECO:0000256" key="3">
    <source>
        <dbReference type="ARBA" id="ARBA00022729"/>
    </source>
</evidence>
<accession>A0A6J2K8G2</accession>
<evidence type="ECO:0000256" key="8">
    <source>
        <dbReference type="SAM" id="Phobius"/>
    </source>
</evidence>
<name>A0A6J2K8G2_BOMMA</name>
<keyword evidence="2" id="KW-0719">Serine esterase</keyword>
<dbReference type="KEGG" id="bman:114248261"/>
<dbReference type="PROSITE" id="PS00941">
    <property type="entry name" value="CARBOXYLESTERASE_B_2"/>
    <property type="match status" value="1"/>
</dbReference>
<dbReference type="SUPFAM" id="SSF53474">
    <property type="entry name" value="alpha/beta-Hydrolases"/>
    <property type="match status" value="1"/>
</dbReference>
<dbReference type="GeneID" id="114248261"/>
<dbReference type="Pfam" id="PF00135">
    <property type="entry name" value="COesterase"/>
    <property type="match status" value="1"/>
</dbReference>